<dbReference type="AlphaFoldDB" id="A0A4E0QPY7"/>
<proteinExistence type="predicted"/>
<organism evidence="1 2">
    <name type="scientific">Candidatus Thiomargarita nelsonii</name>
    <dbReference type="NCBI Taxonomy" id="1003181"/>
    <lineage>
        <taxon>Bacteria</taxon>
        <taxon>Pseudomonadati</taxon>
        <taxon>Pseudomonadota</taxon>
        <taxon>Gammaproteobacteria</taxon>
        <taxon>Thiotrichales</taxon>
        <taxon>Thiotrichaceae</taxon>
        <taxon>Thiomargarita</taxon>
    </lineage>
</organism>
<accession>A0A4E0QPY7</accession>
<evidence type="ECO:0000313" key="2">
    <source>
        <dbReference type="Proteomes" id="UP000030428"/>
    </source>
</evidence>
<reference evidence="1 2" key="1">
    <citation type="journal article" date="2016" name="Front. Microbiol.">
        <title>Single-Cell (Meta-)Genomics of a Dimorphic Candidatus Thiomargarita nelsonii Reveals Genomic Plasticity.</title>
        <authorList>
            <person name="Flood B.E."/>
            <person name="Fliss P."/>
            <person name="Jones D.S."/>
            <person name="Dick G.J."/>
            <person name="Jain S."/>
            <person name="Kaster A.K."/>
            <person name="Winkel M."/>
            <person name="Mussmann M."/>
            <person name="Bailey J."/>
        </authorList>
    </citation>
    <scope>NUCLEOTIDE SEQUENCE [LARGE SCALE GENOMIC DNA]</scope>
    <source>
        <strain evidence="1">Hydrate Ridge</strain>
    </source>
</reference>
<sequence length="154" mass="18206">MINIDKLIWPDSTRFSIKEYSTEQWLGIVEPVLEKLHIFLKMSIEHEELENNVDDGFCIDIWSPNYLLGPLALSWKGILGGQILDEGCRIHISAILFLYCNKKKLITKEEDSFLEFVYEENSGKGEWKLNGWFEDEYQEYEFFDQDDVLRDEVL</sequence>
<protein>
    <submittedName>
        <fullName evidence="1">Uncharacterized protein</fullName>
    </submittedName>
</protein>
<gene>
    <name evidence="1" type="ORF">PN36_19575</name>
</gene>
<dbReference type="EMBL" id="JSZA02000082">
    <property type="protein sequence ID" value="TGO02748.1"/>
    <property type="molecule type" value="Genomic_DNA"/>
</dbReference>
<comment type="caution">
    <text evidence="1">The sequence shown here is derived from an EMBL/GenBank/DDBJ whole genome shotgun (WGS) entry which is preliminary data.</text>
</comment>
<evidence type="ECO:0000313" key="1">
    <source>
        <dbReference type="EMBL" id="TGO02748.1"/>
    </source>
</evidence>
<keyword evidence="2" id="KW-1185">Reference proteome</keyword>
<dbReference type="Proteomes" id="UP000030428">
    <property type="component" value="Unassembled WGS sequence"/>
</dbReference>
<name>A0A4E0QPY7_9GAMM</name>